<reference evidence="2" key="1">
    <citation type="submission" date="2020-04" db="EMBL/GenBank/DDBJ databases">
        <authorList>
            <person name="Chiriac C."/>
            <person name="Salcher M."/>
            <person name="Ghai R."/>
            <person name="Kavagutti S V."/>
        </authorList>
    </citation>
    <scope>NUCLEOTIDE SEQUENCE</scope>
</reference>
<feature type="region of interest" description="Disordered" evidence="1">
    <location>
        <begin position="432"/>
        <end position="454"/>
    </location>
</feature>
<name>A0A6J5KPK4_9CAUD</name>
<feature type="compositionally biased region" description="Basic and acidic residues" evidence="1">
    <location>
        <begin position="685"/>
        <end position="700"/>
    </location>
</feature>
<feature type="region of interest" description="Disordered" evidence="1">
    <location>
        <begin position="391"/>
        <end position="415"/>
    </location>
</feature>
<sequence length="740" mass="81922">MRNLTSKEIVDFLKEETGDNNWYVDTKQIGTPANHRLFSPSLTRKHVTEAHKKLTAKQKKLAAVAGNPNEIDADDLAKLRATKEEIEQVDELKKSTLSSYVQKASAASNKNAYDAGKEMSKSPADSSTKVIKYNFGKIGKRSMGIQKAATKLAKEEAESVDESKSENIYLVGHVKPEHRHLYSGNTVVKVGGPYSKAHAKKAEKEFVGHPHFDYVAPHRASVKEEAESVDEKVVNKYAVGMAVAKKKYGYGSEPAHDLPKKVIAKGHEIAKKVHEETTRMKLQEFRAKLIESTTSPKVHDLTHMRDDRDVYDHTQTSDDIKDGDVMKLHGGRSAIMMKAWPVMHKGASEHLHALKSGTFHTHDGGKYKKSAELASSLKEHHDHIAHEAGVKEEVEQVTEGRPSQQHPLEGHPYHKKSNDELEYIAKDAHKAAEAMKSHNTTAENKYRDQASDSATVRNFRKKSGMPSWYKKKYSLGEEVKSIDEALDHDVANYADHVFKAHTHHDQDVGNDYREHASRILKDIANEHGPVGVRWAKANAAERIENHNKKEREHEIARVKANYKPTPPGAKVHHQYTKEEVDTVEELVLEYTPSASSLARSADLRSKMTQKMQKRHADRSGTSVDKSAAKAKLDIKPATKSAPVAKPTTSLRAQNIARRDAAMSKGTAHRTGGVGSSGSTANQSPIEKKVGADVGALEKKKTSTALGASPSEREKAKEDKKSSSKKAAEPIQRKLTGKVGI</sequence>
<organism evidence="2">
    <name type="scientific">uncultured Caudovirales phage</name>
    <dbReference type="NCBI Taxonomy" id="2100421"/>
    <lineage>
        <taxon>Viruses</taxon>
        <taxon>Duplodnaviria</taxon>
        <taxon>Heunggongvirae</taxon>
        <taxon>Uroviricota</taxon>
        <taxon>Caudoviricetes</taxon>
        <taxon>Peduoviridae</taxon>
        <taxon>Maltschvirus</taxon>
        <taxon>Maltschvirus maltsch</taxon>
    </lineage>
</organism>
<evidence type="ECO:0000313" key="2">
    <source>
        <dbReference type="EMBL" id="CAB4124294.1"/>
    </source>
</evidence>
<feature type="compositionally biased region" description="Basic and acidic residues" evidence="1">
    <location>
        <begin position="626"/>
        <end position="636"/>
    </location>
</feature>
<feature type="region of interest" description="Disordered" evidence="1">
    <location>
        <begin position="595"/>
        <end position="740"/>
    </location>
</feature>
<proteinExistence type="predicted"/>
<feature type="compositionally biased region" description="Basic and acidic residues" evidence="1">
    <location>
        <begin position="710"/>
        <end position="731"/>
    </location>
</feature>
<gene>
    <name evidence="2" type="ORF">UFOVP49_132</name>
</gene>
<accession>A0A6J5KPK4</accession>
<protein>
    <submittedName>
        <fullName evidence="2">Uncharacterized protein</fullName>
    </submittedName>
</protein>
<evidence type="ECO:0000256" key="1">
    <source>
        <dbReference type="SAM" id="MobiDB-lite"/>
    </source>
</evidence>
<dbReference type="EMBL" id="LR796178">
    <property type="protein sequence ID" value="CAB4124294.1"/>
    <property type="molecule type" value="Genomic_DNA"/>
</dbReference>